<comment type="caution">
    <text evidence="1">The sequence shown here is derived from an EMBL/GenBank/DDBJ whole genome shotgun (WGS) entry which is preliminary data.</text>
</comment>
<gene>
    <name evidence="1" type="ORF">MILVUS5_LOCUS24049</name>
</gene>
<protein>
    <submittedName>
        <fullName evidence="1">Uncharacterized protein</fullName>
    </submittedName>
</protein>
<accession>A0ACB0KM32</accession>
<dbReference type="Proteomes" id="UP001177021">
    <property type="component" value="Unassembled WGS sequence"/>
</dbReference>
<name>A0ACB0KM32_TRIPR</name>
<keyword evidence="2" id="KW-1185">Reference proteome</keyword>
<sequence>MAEAIKIVYVIIFFSLFLVAKGKIYKSMFKCSDVSDCPNDEKYTYGGDIVLFRYEDLYFYSFIYNTFICDIVLFPETYIFTRILIRGLFLYSFNRDIYFYSY</sequence>
<dbReference type="EMBL" id="CASHSV030000311">
    <property type="protein sequence ID" value="CAJ2657477.1"/>
    <property type="molecule type" value="Genomic_DNA"/>
</dbReference>
<organism evidence="1 2">
    <name type="scientific">Trifolium pratense</name>
    <name type="common">Red clover</name>
    <dbReference type="NCBI Taxonomy" id="57577"/>
    <lineage>
        <taxon>Eukaryota</taxon>
        <taxon>Viridiplantae</taxon>
        <taxon>Streptophyta</taxon>
        <taxon>Embryophyta</taxon>
        <taxon>Tracheophyta</taxon>
        <taxon>Spermatophyta</taxon>
        <taxon>Magnoliopsida</taxon>
        <taxon>eudicotyledons</taxon>
        <taxon>Gunneridae</taxon>
        <taxon>Pentapetalae</taxon>
        <taxon>rosids</taxon>
        <taxon>fabids</taxon>
        <taxon>Fabales</taxon>
        <taxon>Fabaceae</taxon>
        <taxon>Papilionoideae</taxon>
        <taxon>50 kb inversion clade</taxon>
        <taxon>NPAAA clade</taxon>
        <taxon>Hologalegina</taxon>
        <taxon>IRL clade</taxon>
        <taxon>Trifolieae</taxon>
        <taxon>Trifolium</taxon>
    </lineage>
</organism>
<proteinExistence type="predicted"/>
<reference evidence="1" key="1">
    <citation type="submission" date="2023-10" db="EMBL/GenBank/DDBJ databases">
        <authorList>
            <person name="Rodriguez Cubillos JULIANA M."/>
            <person name="De Vega J."/>
        </authorList>
    </citation>
    <scope>NUCLEOTIDE SEQUENCE</scope>
</reference>
<evidence type="ECO:0000313" key="1">
    <source>
        <dbReference type="EMBL" id="CAJ2657477.1"/>
    </source>
</evidence>
<evidence type="ECO:0000313" key="2">
    <source>
        <dbReference type="Proteomes" id="UP001177021"/>
    </source>
</evidence>